<evidence type="ECO:0000313" key="2">
    <source>
        <dbReference type="EMBL" id="RUM25740.1"/>
    </source>
</evidence>
<dbReference type="EMBL" id="RJTH01000002">
    <property type="protein sequence ID" value="RUM25740.1"/>
    <property type="molecule type" value="Genomic_DNA"/>
</dbReference>
<keyword evidence="3" id="KW-1185">Reference proteome</keyword>
<feature type="transmembrane region" description="Helical" evidence="1">
    <location>
        <begin position="80"/>
        <end position="108"/>
    </location>
</feature>
<dbReference type="Proteomes" id="UP000278823">
    <property type="component" value="Unassembled WGS sequence"/>
</dbReference>
<protein>
    <submittedName>
        <fullName evidence="2">Uncharacterized protein</fullName>
    </submittedName>
</protein>
<evidence type="ECO:0000313" key="3">
    <source>
        <dbReference type="Proteomes" id="UP000278823"/>
    </source>
</evidence>
<keyword evidence="1" id="KW-0472">Membrane</keyword>
<feature type="transmembrane region" description="Helical" evidence="1">
    <location>
        <begin position="45"/>
        <end position="68"/>
    </location>
</feature>
<dbReference type="AlphaFoldDB" id="A0A3S0TCZ9"/>
<gene>
    <name evidence="2" type="ORF">EFQ99_05330</name>
</gene>
<keyword evidence="1" id="KW-1133">Transmembrane helix</keyword>
<name>A0A3S0TCZ9_9HYPH</name>
<keyword evidence="1" id="KW-0812">Transmembrane</keyword>
<proteinExistence type="predicted"/>
<accession>A0A3S0TCZ9</accession>
<evidence type="ECO:0000256" key="1">
    <source>
        <dbReference type="SAM" id="Phobius"/>
    </source>
</evidence>
<comment type="caution">
    <text evidence="2">The sequence shown here is derived from an EMBL/GenBank/DDBJ whole genome shotgun (WGS) entry which is preliminary data.</text>
</comment>
<reference evidence="3" key="1">
    <citation type="submission" date="2018-11" db="EMBL/GenBank/DDBJ databases">
        <title>Rhizobium chutanense sp. nov., isolated from root nodules of Phaseolus vulgaris in China.</title>
        <authorList>
            <person name="Huo Y."/>
        </authorList>
    </citation>
    <scope>NUCLEOTIDE SEQUENCE [LARGE SCALE GENOMIC DNA]</scope>
    <source>
        <strain evidence="3">CCBAU 65647</strain>
    </source>
</reference>
<organism evidence="2 3">
    <name type="scientific">Rhizobium vallis</name>
    <dbReference type="NCBI Taxonomy" id="634290"/>
    <lineage>
        <taxon>Bacteria</taxon>
        <taxon>Pseudomonadati</taxon>
        <taxon>Pseudomonadota</taxon>
        <taxon>Alphaproteobacteria</taxon>
        <taxon>Hyphomicrobiales</taxon>
        <taxon>Rhizobiaceae</taxon>
        <taxon>Rhizobium/Agrobacterium group</taxon>
        <taxon>Rhizobium</taxon>
    </lineage>
</organism>
<sequence>MLGCFTMSYGDGAVETDEEIIENRSSSERSYLRSLKSIVQGFSRFFRLIAVVYALAALVSIFGTLILMSRIEDGSGALGLLTMLFTIFNICLTVWFAGLCASLANLHIKKIEDDVRYRLVFDKETRGMTADILDKVRKRAEQISQTLTVYGDFVGNQTAVVGNDNEITQTVQKADRDEVASALGLLIAYCEESGRQDAQELARKIAGEAEKPTPDRNIIFDAWTRLVSIIPTVGTVVGIINGIRTLMGT</sequence>